<dbReference type="EMBL" id="VLLB01000004">
    <property type="protein sequence ID" value="TWI65212.1"/>
    <property type="molecule type" value="Genomic_DNA"/>
</dbReference>
<dbReference type="GO" id="GO:0016798">
    <property type="term" value="F:hydrolase activity, acting on glycosyl bonds"/>
    <property type="evidence" value="ECO:0007669"/>
    <property type="project" value="InterPro"/>
</dbReference>
<keyword evidence="4" id="KW-1185">Reference proteome</keyword>
<sequence length="571" mass="63058">MDGVTYQKYQAMLPHAKAAGFNAVALSASGTSAYIGLLDHRWSDRYRATLKQRLVDAVRKANEAGLEVVPVAGNPESPQYLQASLTEAFPTTTPYVVKGGRAAPANGAVNLLGNGDFEAAQLTPWGVDMLDALAAGGGQLDDDVAHNGKRSLRLEAKVRGGGPALSRLIQQVKLRPNTAYRLSFWLKSGSYANPGALRLLIMGSGANKEALYAHADHNLGWGVTDGTWNAYSNTATFRANQPWTLYNVQFNSGTKEAAGIYLGTWGRAPGPGTVWVDDMELREIGISMPIERDDGRDYVVQAKDGSTTYRRGTDYEIDGEQLSIRGNSIPEGAELNVSWRQSAEHIFASSAPAIACENGDYFTWQKKLYDAIDPVFGHQPSAVITGSKRKYFMYYDEIRVMNWETWKPGCSMPSAAEYLRRMVTGVQARLPKDLETAVWNDMFDPSMNGVPQYYQVRGSLHRSQKDMYDRNPGTVIINWTGGSETDAGAATKRRASLKFFRNQPQVVALYYDAIDSTDAWLKTVVDAQAADPALKIDGLMYTTWNNKYMDLDEVARRIRASPLGRRWPVSR</sequence>
<dbReference type="AlphaFoldDB" id="A0A562R818"/>
<organism evidence="3 4">
    <name type="scientific">Pseudoduganella lurida</name>
    <dbReference type="NCBI Taxonomy" id="1036180"/>
    <lineage>
        <taxon>Bacteria</taxon>
        <taxon>Pseudomonadati</taxon>
        <taxon>Pseudomonadota</taxon>
        <taxon>Betaproteobacteria</taxon>
        <taxon>Burkholderiales</taxon>
        <taxon>Oxalobacteraceae</taxon>
        <taxon>Telluria group</taxon>
        <taxon>Pseudoduganella</taxon>
    </lineage>
</organism>
<evidence type="ECO:0000259" key="2">
    <source>
        <dbReference type="Pfam" id="PF02018"/>
    </source>
</evidence>
<accession>A0A562R818</accession>
<dbReference type="InterPro" id="IPR003305">
    <property type="entry name" value="CenC_carb-bd"/>
</dbReference>
<keyword evidence="1" id="KW-0378">Hydrolase</keyword>
<evidence type="ECO:0000256" key="1">
    <source>
        <dbReference type="ARBA" id="ARBA00022801"/>
    </source>
</evidence>
<gene>
    <name evidence="3" type="ORF">IP91_02619</name>
</gene>
<dbReference type="InterPro" id="IPR008979">
    <property type="entry name" value="Galactose-bd-like_sf"/>
</dbReference>
<evidence type="ECO:0000313" key="4">
    <source>
        <dbReference type="Proteomes" id="UP000318431"/>
    </source>
</evidence>
<protein>
    <recommendedName>
        <fullName evidence="2">CBM-cenC domain-containing protein</fullName>
    </recommendedName>
</protein>
<feature type="domain" description="CBM-cenC" evidence="2">
    <location>
        <begin position="110"/>
        <end position="252"/>
    </location>
</feature>
<reference evidence="3 4" key="1">
    <citation type="journal article" date="2015" name="Stand. Genomic Sci.">
        <title>Genomic Encyclopedia of Bacterial and Archaeal Type Strains, Phase III: the genomes of soil and plant-associated and newly described type strains.</title>
        <authorList>
            <person name="Whitman W.B."/>
            <person name="Woyke T."/>
            <person name="Klenk H.P."/>
            <person name="Zhou Y."/>
            <person name="Lilburn T.G."/>
            <person name="Beck B.J."/>
            <person name="De Vos P."/>
            <person name="Vandamme P."/>
            <person name="Eisen J.A."/>
            <person name="Garrity G."/>
            <person name="Hugenholtz P."/>
            <person name="Kyrpides N.C."/>
        </authorList>
    </citation>
    <scope>NUCLEOTIDE SEQUENCE [LARGE SCALE GENOMIC DNA]</scope>
    <source>
        <strain evidence="3 4">CGMCC 1.10822</strain>
    </source>
</reference>
<evidence type="ECO:0000313" key="3">
    <source>
        <dbReference type="EMBL" id="TWI65212.1"/>
    </source>
</evidence>
<name>A0A562R818_9BURK</name>
<dbReference type="SUPFAM" id="SSF49785">
    <property type="entry name" value="Galactose-binding domain-like"/>
    <property type="match status" value="1"/>
</dbReference>
<dbReference type="Proteomes" id="UP000318431">
    <property type="component" value="Unassembled WGS sequence"/>
</dbReference>
<dbReference type="Pfam" id="PF02018">
    <property type="entry name" value="CBM_4_9"/>
    <property type="match status" value="1"/>
</dbReference>
<dbReference type="Gene3D" id="2.60.120.260">
    <property type="entry name" value="Galactose-binding domain-like"/>
    <property type="match status" value="1"/>
</dbReference>
<proteinExistence type="predicted"/>
<comment type="caution">
    <text evidence="3">The sequence shown here is derived from an EMBL/GenBank/DDBJ whole genome shotgun (WGS) entry which is preliminary data.</text>
</comment>